<dbReference type="CDD" id="cd07821">
    <property type="entry name" value="PYR_PYL_RCAR_like"/>
    <property type="match status" value="1"/>
</dbReference>
<dbReference type="InterPro" id="IPR023393">
    <property type="entry name" value="START-like_dom_sf"/>
</dbReference>
<sequence>MSNPVHLQVSKTISAPLNKVWHTVALGFGNVADYNPAIASSHLESDTTSGVGMIRHCNFPKSGYIKEEIIDWQELKAFKLRFIESSVPMATLESKFTFEEEEGATRVVQDFWFRMKAPIGWLSPLMKGKMKQTLITGLEGLQKHLSN</sequence>
<proteinExistence type="predicted"/>
<keyword evidence="2" id="KW-1185">Reference proteome</keyword>
<name>A0A3D9L1T0_MARFU</name>
<dbReference type="Proteomes" id="UP000256779">
    <property type="component" value="Unassembled WGS sequence"/>
</dbReference>
<dbReference type="AlphaFoldDB" id="A0A3D9L1T0"/>
<protein>
    <submittedName>
        <fullName evidence="1">Polyketide cyclase/dehydrase/lipid transport protein</fullName>
    </submittedName>
</protein>
<dbReference type="SUPFAM" id="SSF55961">
    <property type="entry name" value="Bet v1-like"/>
    <property type="match status" value="1"/>
</dbReference>
<dbReference type="Gene3D" id="3.30.530.20">
    <property type="match status" value="1"/>
</dbReference>
<dbReference type="RefSeq" id="WP_115868798.1">
    <property type="nucleotide sequence ID" value="NZ_QREG01000013.1"/>
</dbReference>
<gene>
    <name evidence="1" type="ORF">C7460_113106</name>
</gene>
<evidence type="ECO:0000313" key="2">
    <source>
        <dbReference type="Proteomes" id="UP000256779"/>
    </source>
</evidence>
<organism evidence="1 2">
    <name type="scientific">Marinoscillum furvescens DSM 4134</name>
    <dbReference type="NCBI Taxonomy" id="1122208"/>
    <lineage>
        <taxon>Bacteria</taxon>
        <taxon>Pseudomonadati</taxon>
        <taxon>Bacteroidota</taxon>
        <taxon>Cytophagia</taxon>
        <taxon>Cytophagales</taxon>
        <taxon>Reichenbachiellaceae</taxon>
        <taxon>Marinoscillum</taxon>
    </lineage>
</organism>
<comment type="caution">
    <text evidence="1">The sequence shown here is derived from an EMBL/GenBank/DDBJ whole genome shotgun (WGS) entry which is preliminary data.</text>
</comment>
<accession>A0A3D9L1T0</accession>
<dbReference type="InterPro" id="IPR019587">
    <property type="entry name" value="Polyketide_cyclase/dehydratase"/>
</dbReference>
<evidence type="ECO:0000313" key="1">
    <source>
        <dbReference type="EMBL" id="RED97057.1"/>
    </source>
</evidence>
<reference evidence="1 2" key="1">
    <citation type="submission" date="2018-07" db="EMBL/GenBank/DDBJ databases">
        <title>Genomic Encyclopedia of Type Strains, Phase IV (KMG-IV): sequencing the most valuable type-strain genomes for metagenomic binning, comparative biology and taxonomic classification.</title>
        <authorList>
            <person name="Goeker M."/>
        </authorList>
    </citation>
    <scope>NUCLEOTIDE SEQUENCE [LARGE SCALE GENOMIC DNA]</scope>
    <source>
        <strain evidence="1 2">DSM 4134</strain>
    </source>
</reference>
<dbReference type="OrthoDB" id="118637at2"/>
<dbReference type="EMBL" id="QREG01000013">
    <property type="protein sequence ID" value="RED97057.1"/>
    <property type="molecule type" value="Genomic_DNA"/>
</dbReference>
<dbReference type="Pfam" id="PF10604">
    <property type="entry name" value="Polyketide_cyc2"/>
    <property type="match status" value="1"/>
</dbReference>